<keyword evidence="11" id="KW-0333">Golgi apparatus</keyword>
<evidence type="ECO:0000256" key="10">
    <source>
        <dbReference type="ARBA" id="ARBA00044955"/>
    </source>
</evidence>
<evidence type="ECO:0000256" key="5">
    <source>
        <dbReference type="ARBA" id="ARBA00022824"/>
    </source>
</evidence>
<dbReference type="EMBL" id="JAANYQ010000003">
    <property type="protein sequence ID" value="KAF4125304.1"/>
    <property type="molecule type" value="Genomic_DNA"/>
</dbReference>
<feature type="region of interest" description="Disordered" evidence="12">
    <location>
        <begin position="134"/>
        <end position="185"/>
    </location>
</feature>
<proteinExistence type="inferred from homology"/>
<evidence type="ECO:0000256" key="8">
    <source>
        <dbReference type="ARBA" id="ARBA00023098"/>
    </source>
</evidence>
<keyword evidence="6" id="KW-1133">Transmembrane helix</keyword>
<evidence type="ECO:0000313" key="14">
    <source>
        <dbReference type="Proteomes" id="UP000749293"/>
    </source>
</evidence>
<dbReference type="PANTHER" id="PTHR14467:SF0">
    <property type="entry name" value="PROTEIN ARV1"/>
    <property type="match status" value="1"/>
</dbReference>
<dbReference type="GO" id="GO:0097036">
    <property type="term" value="P:regulation of plasma membrane sterol distribution"/>
    <property type="evidence" value="ECO:0007669"/>
    <property type="project" value="UniProtKB-UniRule"/>
</dbReference>
<evidence type="ECO:0000256" key="9">
    <source>
        <dbReference type="ARBA" id="ARBA00023136"/>
    </source>
</evidence>
<feature type="compositionally biased region" description="Polar residues" evidence="12">
    <location>
        <begin position="437"/>
        <end position="448"/>
    </location>
</feature>
<dbReference type="Gene3D" id="3.10.350.10">
    <property type="entry name" value="LysM domain"/>
    <property type="match status" value="1"/>
</dbReference>
<comment type="subcellular location">
    <subcellularLocation>
        <location evidence="1 11">Endoplasmic reticulum membrane</location>
        <topology evidence="1 11">Multi-pass membrane protein</topology>
    </subcellularLocation>
    <subcellularLocation>
        <location evidence="11">Golgi apparatus membrane</location>
        <topology evidence="11">Multi-pass membrane protein</topology>
    </subcellularLocation>
</comment>
<reference evidence="13" key="1">
    <citation type="submission" date="2020-03" db="EMBL/GenBank/DDBJ databases">
        <title>Site-based positive gene gene selection in Geosmithia morbida across the United States reveals a broad range of putative effectors and factors for local host and environmental adapation.</title>
        <authorList>
            <person name="Onufrak A."/>
            <person name="Murdoch R.W."/>
            <person name="Gazis R."/>
            <person name="Huff M."/>
            <person name="Staton M."/>
            <person name="Klingeman W."/>
            <person name="Hadziabdic D."/>
        </authorList>
    </citation>
    <scope>NUCLEOTIDE SEQUENCE</scope>
    <source>
        <strain evidence="13">1262</strain>
    </source>
</reference>
<comment type="similarity">
    <text evidence="10">Belongs to the secreted LysM effector family.</text>
</comment>
<dbReference type="GO" id="GO:0006665">
    <property type="term" value="P:sphingolipid metabolic process"/>
    <property type="evidence" value="ECO:0007669"/>
    <property type="project" value="UniProtKB-UniRule"/>
</dbReference>
<feature type="compositionally biased region" description="Low complexity" evidence="12">
    <location>
        <begin position="10"/>
        <end position="23"/>
    </location>
</feature>
<feature type="region of interest" description="Disordered" evidence="12">
    <location>
        <begin position="200"/>
        <end position="235"/>
    </location>
</feature>
<evidence type="ECO:0000256" key="1">
    <source>
        <dbReference type="ARBA" id="ARBA00004477"/>
    </source>
</evidence>
<feature type="compositionally biased region" description="Low complexity" evidence="12">
    <location>
        <begin position="424"/>
        <end position="436"/>
    </location>
</feature>
<dbReference type="GO" id="GO:0032541">
    <property type="term" value="C:cortical endoplasmic reticulum"/>
    <property type="evidence" value="ECO:0007669"/>
    <property type="project" value="TreeGrafter"/>
</dbReference>
<dbReference type="GO" id="GO:0000139">
    <property type="term" value="C:Golgi membrane"/>
    <property type="evidence" value="ECO:0007669"/>
    <property type="project" value="UniProtKB-SubCell"/>
</dbReference>
<accession>A0A9P4Z0Q8</accession>
<dbReference type="AlphaFoldDB" id="A0A9P4Z0Q8"/>
<evidence type="ECO:0000256" key="2">
    <source>
        <dbReference type="ARBA" id="ARBA00009187"/>
    </source>
</evidence>
<keyword evidence="14" id="KW-1185">Reference proteome</keyword>
<evidence type="ECO:0000313" key="13">
    <source>
        <dbReference type="EMBL" id="KAF4125304.1"/>
    </source>
</evidence>
<dbReference type="InterPro" id="IPR018392">
    <property type="entry name" value="LysM"/>
</dbReference>
<feature type="region of interest" description="Disordered" evidence="12">
    <location>
        <begin position="582"/>
        <end position="604"/>
    </location>
</feature>
<keyword evidence="7 11" id="KW-0445">Lipid transport</keyword>
<keyword evidence="3 11" id="KW-0813">Transport</keyword>
<dbReference type="GeneID" id="55970372"/>
<keyword evidence="5 11" id="KW-0256">Endoplasmic reticulum</keyword>
<dbReference type="Pfam" id="PF04161">
    <property type="entry name" value="Arv1"/>
    <property type="match status" value="1"/>
</dbReference>
<feature type="compositionally biased region" description="Basic and acidic residues" evidence="12">
    <location>
        <begin position="338"/>
        <end position="348"/>
    </location>
</feature>
<feature type="region of interest" description="Disordered" evidence="12">
    <location>
        <begin position="1"/>
        <end position="102"/>
    </location>
</feature>
<gene>
    <name evidence="13" type="ORF">GMORB2_4144</name>
</gene>
<evidence type="ECO:0000256" key="7">
    <source>
        <dbReference type="ARBA" id="ARBA00023055"/>
    </source>
</evidence>
<dbReference type="InterPro" id="IPR036779">
    <property type="entry name" value="LysM_dom_sf"/>
</dbReference>
<dbReference type="GO" id="GO:0016125">
    <property type="term" value="P:sterol metabolic process"/>
    <property type="evidence" value="ECO:0007669"/>
    <property type="project" value="UniProtKB-UniRule"/>
</dbReference>
<evidence type="ECO:0000256" key="11">
    <source>
        <dbReference type="RuleBase" id="RU368065"/>
    </source>
</evidence>
<dbReference type="GO" id="GO:0032366">
    <property type="term" value="P:intracellular sterol transport"/>
    <property type="evidence" value="ECO:0007669"/>
    <property type="project" value="UniProtKB-UniRule"/>
</dbReference>
<dbReference type="OrthoDB" id="2192830at2759"/>
<comment type="caution">
    <text evidence="13">The sequence shown here is derived from an EMBL/GenBank/DDBJ whole genome shotgun (WGS) entry which is preliminary data.</text>
</comment>
<dbReference type="RefSeq" id="XP_035323956.1">
    <property type="nucleotide sequence ID" value="XM_035466119.1"/>
</dbReference>
<dbReference type="InterPro" id="IPR007290">
    <property type="entry name" value="Arv1"/>
</dbReference>
<name>A0A9P4Z0Q8_9HYPO</name>
<keyword evidence="9" id="KW-0472">Membrane</keyword>
<evidence type="ECO:0000256" key="3">
    <source>
        <dbReference type="ARBA" id="ARBA00022448"/>
    </source>
</evidence>
<comment type="function">
    <text evidence="11">Regulates also the sphingolipid metabolism.</text>
</comment>
<sequence length="905" mass="98499">MADHPHLARSSSNLSQSHSASSSVRPRNRRPINADSDDANSHYDDQPRGSGSGLLSAFSPSTSRSVSPFPTAATSNSNNIPSRSAGGSPNRNTAGSTTGDLGQFFSETWTQSWSSVQDITTTFFSNVGQGKTLLNSNTGLASQPSSSRQSPRGRRPSLAGDRKPAASWGPAPPPKSKRPGPDDVAAGSLAEREAALKAAKTASVLESHDGVNGGLDVSGKHKRRNSDEVADNSTSRGEDDYLVYVHKVRPEDTYAGLILRYKCREDAFRRANGLWSRDTIQTRRWLTIPVAACDIRGRPCDPPADINNDNDNGNSKQDDVDLLSRTPESNGCHPPQTYHDDYFNKSTDEPSTSNKQDGEDDKPWTHLRWVKIDTIPEPVEIGRVARGTMGYFPPRRRRSIRTMSSVSTPRQSLDLPESVLDGGPSPRRPSSLSSRPQFSGTPTSSWSRIGSDAGDNRPAWMKRPGGVGTMGRNARAPGPDKDVLNTWTRKHIPGLNIEGMPSMAITGSELAKLGFQSDPNIAQTAYEDTARRQQQQSNGFDRAASTVETWVRGAWAKRPGTPLLRPLGGGDRVDGTTDLIELTDTTSDDGRDSRQPPGPGNLIRSVSMGATSLEGDEMPICIECRYPVKTLWTSYSAAGDKSSGHNIRLTVCKRCGRFCDKYVEHDFVVLFIDLVLIKPQVYRHLLHNSLMRDGDRFDPSIIRLGVLLLLFDVYLTWARIEKQAQPDFFPPGQSNLGKLAQQPIVFQYLFFLTLCASSTVAFHASIRFLTSSPWSPLAVLGVLPRYTRPNSVSTALLVSSSTKLFPILMVIWEYDVPAAARLLGWAVVANNVEALRILLDCKYYAACVLAVAGAAARWAMGRLVLITAGLGHVDSIGGGSMAADGRALWGLVMYAKQWAGRLAVG</sequence>
<dbReference type="PANTHER" id="PTHR14467">
    <property type="entry name" value="ARV1"/>
    <property type="match status" value="1"/>
</dbReference>
<dbReference type="CDD" id="cd00118">
    <property type="entry name" value="LysM"/>
    <property type="match status" value="1"/>
</dbReference>
<keyword evidence="11" id="KW-0746">Sphingolipid metabolism</keyword>
<feature type="compositionally biased region" description="Low complexity" evidence="12">
    <location>
        <begin position="305"/>
        <end position="315"/>
    </location>
</feature>
<evidence type="ECO:0000256" key="4">
    <source>
        <dbReference type="ARBA" id="ARBA00022692"/>
    </source>
</evidence>
<dbReference type="Proteomes" id="UP000749293">
    <property type="component" value="Unassembled WGS sequence"/>
</dbReference>
<evidence type="ECO:0000256" key="6">
    <source>
        <dbReference type="ARBA" id="ARBA00022989"/>
    </source>
</evidence>
<evidence type="ECO:0000256" key="12">
    <source>
        <dbReference type="SAM" id="MobiDB-lite"/>
    </source>
</evidence>
<protein>
    <recommendedName>
        <fullName evidence="11">Protein ARV</fullName>
    </recommendedName>
</protein>
<organism evidence="13 14">
    <name type="scientific">Geosmithia morbida</name>
    <dbReference type="NCBI Taxonomy" id="1094350"/>
    <lineage>
        <taxon>Eukaryota</taxon>
        <taxon>Fungi</taxon>
        <taxon>Dikarya</taxon>
        <taxon>Ascomycota</taxon>
        <taxon>Pezizomycotina</taxon>
        <taxon>Sordariomycetes</taxon>
        <taxon>Hypocreomycetidae</taxon>
        <taxon>Hypocreales</taxon>
        <taxon>Bionectriaceae</taxon>
        <taxon>Geosmithia</taxon>
    </lineage>
</organism>
<comment type="similarity">
    <text evidence="2 11">Belongs to the ARV1 family.</text>
</comment>
<feature type="compositionally biased region" description="Polar residues" evidence="12">
    <location>
        <begin position="58"/>
        <end position="102"/>
    </location>
</feature>
<feature type="region of interest" description="Disordered" evidence="12">
    <location>
        <begin position="389"/>
        <end position="483"/>
    </location>
</feature>
<feature type="region of interest" description="Disordered" evidence="12">
    <location>
        <begin position="302"/>
        <end position="362"/>
    </location>
</feature>
<keyword evidence="4" id="KW-0812">Transmembrane</keyword>
<keyword evidence="8 11" id="KW-0443">Lipid metabolism</keyword>
<feature type="compositionally biased region" description="Polar residues" evidence="12">
    <location>
        <begin position="401"/>
        <end position="411"/>
    </location>
</feature>
<comment type="function">
    <text evidence="11">Mediator of sterol homeostasis involved in sterol uptake, trafficking and distribution into membranes.</text>
</comment>
<dbReference type="GO" id="GO:0005789">
    <property type="term" value="C:endoplasmic reticulum membrane"/>
    <property type="evidence" value="ECO:0007669"/>
    <property type="project" value="UniProtKB-SubCell"/>
</dbReference>